<dbReference type="PANTHER" id="PTHR10751">
    <property type="entry name" value="GUANYLATE BINDING PROTEIN"/>
    <property type="match status" value="1"/>
</dbReference>
<feature type="domain" description="GB1/RHD3-type G" evidence="8">
    <location>
        <begin position="37"/>
        <end position="289"/>
    </location>
</feature>
<dbReference type="SUPFAM" id="SSF52540">
    <property type="entry name" value="P-loop containing nucleoside triphosphate hydrolases"/>
    <property type="match status" value="1"/>
</dbReference>
<evidence type="ECO:0000256" key="3">
    <source>
        <dbReference type="ARBA" id="ARBA00023134"/>
    </source>
</evidence>
<evidence type="ECO:0000256" key="2">
    <source>
        <dbReference type="ARBA" id="ARBA00022801"/>
    </source>
</evidence>
<dbReference type="InterPro" id="IPR030386">
    <property type="entry name" value="G_GB1_RHD3_dom"/>
</dbReference>
<organism evidence="9 10">
    <name type="scientific">Tetrahymena thermophila (strain SB210)</name>
    <dbReference type="NCBI Taxonomy" id="312017"/>
    <lineage>
        <taxon>Eukaryota</taxon>
        <taxon>Sar</taxon>
        <taxon>Alveolata</taxon>
        <taxon>Ciliophora</taxon>
        <taxon>Intramacronucleata</taxon>
        <taxon>Oligohymenophorea</taxon>
        <taxon>Hymenostomatida</taxon>
        <taxon>Tetrahymenina</taxon>
        <taxon>Tetrahymenidae</taxon>
        <taxon>Tetrahymena</taxon>
    </lineage>
</organism>
<keyword evidence="10" id="KW-1185">Reference proteome</keyword>
<keyword evidence="3" id="KW-0342">GTP-binding</keyword>
<dbReference type="InterPro" id="IPR001683">
    <property type="entry name" value="PX_dom"/>
</dbReference>
<dbReference type="KEGG" id="tet:TTHERM_00370830"/>
<feature type="domain" description="PX" evidence="7">
    <location>
        <begin position="865"/>
        <end position="986"/>
    </location>
</feature>
<dbReference type="SUPFAM" id="SSF64268">
    <property type="entry name" value="PX domain"/>
    <property type="match status" value="1"/>
</dbReference>
<dbReference type="SUPFAM" id="SSF48340">
    <property type="entry name" value="Interferon-induced guanylate-binding protein 1 (GBP1), C-terminal domain"/>
    <property type="match status" value="1"/>
</dbReference>
<dbReference type="GeneID" id="7827861"/>
<dbReference type="CDD" id="cd06093">
    <property type="entry name" value="PX_domain"/>
    <property type="match status" value="1"/>
</dbReference>
<dbReference type="PROSITE" id="PS50195">
    <property type="entry name" value="PX"/>
    <property type="match status" value="1"/>
</dbReference>
<dbReference type="eggNOG" id="KOG2037">
    <property type="taxonomic scope" value="Eukaryota"/>
</dbReference>
<evidence type="ECO:0000256" key="4">
    <source>
        <dbReference type="PROSITE-ProRule" id="PRU01052"/>
    </source>
</evidence>
<dbReference type="GO" id="GO:0003924">
    <property type="term" value="F:GTPase activity"/>
    <property type="evidence" value="ECO:0007669"/>
    <property type="project" value="InterPro"/>
</dbReference>
<dbReference type="AlphaFoldDB" id="I7M729"/>
<dbReference type="InterPro" id="IPR036543">
    <property type="entry name" value="Guanylate-bd_C_sf"/>
</dbReference>
<dbReference type="GO" id="GO:0035091">
    <property type="term" value="F:phosphatidylinositol binding"/>
    <property type="evidence" value="ECO:0007669"/>
    <property type="project" value="InterPro"/>
</dbReference>
<feature type="compositionally biased region" description="Polar residues" evidence="6">
    <location>
        <begin position="1052"/>
        <end position="1079"/>
    </location>
</feature>
<dbReference type="OrthoDB" id="2135133at2759"/>
<dbReference type="CDD" id="cd01851">
    <property type="entry name" value="GBP"/>
    <property type="match status" value="1"/>
</dbReference>
<dbReference type="OMA" id="CCSAIED"/>
<dbReference type="PROSITE" id="PS51715">
    <property type="entry name" value="G_GB1_RHD3"/>
    <property type="match status" value="1"/>
</dbReference>
<proteinExistence type="inferred from homology"/>
<name>I7M729_TETTS</name>
<dbReference type="InterPro" id="IPR003191">
    <property type="entry name" value="Guanylate-bd/ATL_C"/>
</dbReference>
<evidence type="ECO:0000313" key="10">
    <source>
        <dbReference type="Proteomes" id="UP000009168"/>
    </source>
</evidence>
<dbReference type="HOGENOM" id="CLU_271759_0_0_1"/>
<dbReference type="Pfam" id="PF00787">
    <property type="entry name" value="PX"/>
    <property type="match status" value="1"/>
</dbReference>
<evidence type="ECO:0000259" key="7">
    <source>
        <dbReference type="PROSITE" id="PS50195"/>
    </source>
</evidence>
<reference evidence="10" key="1">
    <citation type="journal article" date="2006" name="PLoS Biol.">
        <title>Macronuclear genome sequence of the ciliate Tetrahymena thermophila, a model eukaryote.</title>
        <authorList>
            <person name="Eisen J.A."/>
            <person name="Coyne R.S."/>
            <person name="Wu M."/>
            <person name="Wu D."/>
            <person name="Thiagarajan M."/>
            <person name="Wortman J.R."/>
            <person name="Badger J.H."/>
            <person name="Ren Q."/>
            <person name="Amedeo P."/>
            <person name="Jones K.M."/>
            <person name="Tallon L.J."/>
            <person name="Delcher A.L."/>
            <person name="Salzberg S.L."/>
            <person name="Silva J.C."/>
            <person name="Haas B.J."/>
            <person name="Majoros W.H."/>
            <person name="Farzad M."/>
            <person name="Carlton J.M."/>
            <person name="Smith R.K. Jr."/>
            <person name="Garg J."/>
            <person name="Pearlman R.E."/>
            <person name="Karrer K.M."/>
            <person name="Sun L."/>
            <person name="Manning G."/>
            <person name="Elde N.C."/>
            <person name="Turkewitz A.P."/>
            <person name="Asai D.J."/>
            <person name="Wilkes D.E."/>
            <person name="Wang Y."/>
            <person name="Cai H."/>
            <person name="Collins K."/>
            <person name="Stewart B.A."/>
            <person name="Lee S.R."/>
            <person name="Wilamowska K."/>
            <person name="Weinberg Z."/>
            <person name="Ruzzo W.L."/>
            <person name="Wloga D."/>
            <person name="Gaertig J."/>
            <person name="Frankel J."/>
            <person name="Tsao C.-C."/>
            <person name="Gorovsky M.A."/>
            <person name="Keeling P.J."/>
            <person name="Waller R.F."/>
            <person name="Patron N.J."/>
            <person name="Cherry J.M."/>
            <person name="Stover N.A."/>
            <person name="Krieger C.J."/>
            <person name="del Toro C."/>
            <person name="Ryder H.F."/>
            <person name="Williamson S.C."/>
            <person name="Barbeau R.A."/>
            <person name="Hamilton E.P."/>
            <person name="Orias E."/>
        </authorList>
    </citation>
    <scope>NUCLEOTIDE SEQUENCE [LARGE SCALE GENOMIC DNA]</scope>
    <source>
        <strain evidence="10">SB210</strain>
    </source>
</reference>
<dbReference type="Proteomes" id="UP000009168">
    <property type="component" value="Unassembled WGS sequence"/>
</dbReference>
<dbReference type="Gene3D" id="1.20.1000.10">
    <property type="entry name" value="Guanylate-binding protein, C-terminal domain"/>
    <property type="match status" value="1"/>
</dbReference>
<evidence type="ECO:0000256" key="5">
    <source>
        <dbReference type="SAM" id="Coils"/>
    </source>
</evidence>
<dbReference type="FunFam" id="3.40.50.300:FF:001470">
    <property type="entry name" value="Interferon-induced guanylate-binding protein 1"/>
    <property type="match status" value="1"/>
</dbReference>
<accession>I7M729</accession>
<feature type="compositionally biased region" description="Low complexity" evidence="6">
    <location>
        <begin position="1080"/>
        <end position="1090"/>
    </location>
</feature>
<evidence type="ECO:0000259" key="8">
    <source>
        <dbReference type="PROSITE" id="PS51715"/>
    </source>
</evidence>
<dbReference type="RefSeq" id="XP_001009513.1">
    <property type="nucleotide sequence ID" value="XM_001009513.3"/>
</dbReference>
<dbReference type="InterPro" id="IPR027417">
    <property type="entry name" value="P-loop_NTPase"/>
</dbReference>
<dbReference type="EMBL" id="GG662821">
    <property type="protein sequence ID" value="EAR89268.1"/>
    <property type="molecule type" value="Genomic_DNA"/>
</dbReference>
<evidence type="ECO:0000256" key="6">
    <source>
        <dbReference type="SAM" id="MobiDB-lite"/>
    </source>
</evidence>
<dbReference type="Gene3D" id="3.40.50.300">
    <property type="entry name" value="P-loop containing nucleotide triphosphate hydrolases"/>
    <property type="match status" value="1"/>
</dbReference>
<keyword evidence="5" id="KW-0175">Coiled coil</keyword>
<dbReference type="InterPro" id="IPR036871">
    <property type="entry name" value="PX_dom_sf"/>
</dbReference>
<keyword evidence="1" id="KW-0547">Nucleotide-binding</keyword>
<dbReference type="InParanoid" id="I7M729"/>
<dbReference type="InterPro" id="IPR015894">
    <property type="entry name" value="Guanylate-bd_N"/>
</dbReference>
<sequence length="1132" mass="132302">MNKEKADQAVPFIIYKEKEGFKLNPEAEEYLKTLNPNRKIAVISIVGKYRTGKSFFVNRVLLDRAGKKAGFSVGPTINPCTKGLWIWKETLYSEELSEDVDVILIDTEGFGGMDENQNHDSRIFLFSLLLSSYFIYNSQGNIDETALNNISLIINLSKDIKVSDNNSQDQDPADFFPSFLWVVRDFALQMVDTQGQKITSKDYLERALENQKGVSDAIEQKNRIRRQLKHFFKDRDCATLVRPIEAETDLQRLNEMQNDQLRPEFVTQINQLRKKIFRKIKPKIINGKALNGQQLVEICKAYIHAINKGTLPNIENAWNYMCKNESIKAMDECLYEMQNNLEQMMNQEGAISSQQIHDLKAKVREELIKNFKKKSIASEEELKEFYEQLDRQFAEKFRDFKKKNKERLQERFQDMCSDRLKEFESKLNNEEYSNYYEFQKDFLEFKDQFERSVGKSPESEEYFKKISESIYRQAAEKVNIKQQRELEKEKRILEQKFQLSENDLKNKRQSWEDERRELQRKIQELERERAQLMANEQFNQEKIQRITQERDKLEKQYDLLQEKYRESQSKLTNISQDQLVSIQKELETVKSENMKAQSNLEKENALLQQENKFCNKENERLTSQLEKVQTQIQKYQQDYQQSQSIINQLKNQMNALEVSKKAEIEQIKAEFQGKIKEAHQEKEQSKDLIKQQSESLVEKAYLENQVQFLQSQLDENKRLHDALLLALQQGMQKDEGENTNELVETNKNLSAAMDKLEQRCSMLDDKVIKLKEFKRMVKNCTSLQCINCSKFIANRIFLQHLNNCSLSTTQASSSTQSGISRHQYSHSISSVYQSQILPQGLMSGYQASQMGSQQTISNNSLENGVLIVNVSKTIVRESSDNKPYTDYIVSVNYQNQQKWEIPKKYKNFCELHHTLTTMFPSMKFPESSLAIINANSDLGSTQNQKRPSVIEERRKALSLYLKDLCRIEQIRNSKVLRNFLELDMHIQNTSYTKSSSSFIGSLNTTTNGNNNNNGGIFQNSITNNNNINSNSFIGQINEKPLLSARNSEQENDFQGQNTPKYHQQQPSGTYFNQTQGVNYQQQQQQQQQQQYTKNDKKIQSSQSTSYIQAWQNKENKIVQNSMNSKNPYNIYQ</sequence>
<keyword evidence="2" id="KW-0378">Hydrolase</keyword>
<dbReference type="Pfam" id="PF02263">
    <property type="entry name" value="GBP"/>
    <property type="match status" value="1"/>
</dbReference>
<evidence type="ECO:0000256" key="1">
    <source>
        <dbReference type="ARBA" id="ARBA00022741"/>
    </source>
</evidence>
<evidence type="ECO:0000313" key="9">
    <source>
        <dbReference type="EMBL" id="EAR89268.1"/>
    </source>
</evidence>
<feature type="coiled-coil region" evidence="5">
    <location>
        <begin position="483"/>
        <end position="766"/>
    </location>
</feature>
<feature type="region of interest" description="Disordered" evidence="6">
    <location>
        <begin position="1046"/>
        <end position="1099"/>
    </location>
</feature>
<protein>
    <submittedName>
        <fullName evidence="9">Amine-terminal domain guanylate-binding protein</fullName>
    </submittedName>
</protein>
<gene>
    <name evidence="9" type="ORF">TTHERM_00370830</name>
</gene>
<dbReference type="Gene3D" id="3.30.1520.10">
    <property type="entry name" value="Phox-like domain"/>
    <property type="match status" value="1"/>
</dbReference>
<dbReference type="SMART" id="SM00312">
    <property type="entry name" value="PX"/>
    <property type="match status" value="1"/>
</dbReference>
<comment type="similarity">
    <text evidence="4">Belongs to the TRAFAC class dynamin-like GTPase superfamily. GB1/RHD3 GTPase family.</text>
</comment>
<dbReference type="GO" id="GO:0005525">
    <property type="term" value="F:GTP binding"/>
    <property type="evidence" value="ECO:0007669"/>
    <property type="project" value="UniProtKB-KW"/>
</dbReference>
<dbReference type="Pfam" id="PF02841">
    <property type="entry name" value="GBP_C"/>
    <property type="match status" value="1"/>
</dbReference>